<protein>
    <submittedName>
        <fullName evidence="1">Uncharacterized protein</fullName>
    </submittedName>
</protein>
<dbReference type="Proteomes" id="UP000304148">
    <property type="component" value="Chromosome"/>
</dbReference>
<evidence type="ECO:0000313" key="1">
    <source>
        <dbReference type="EMBL" id="SYX84052.1"/>
    </source>
</evidence>
<dbReference type="EMBL" id="LS992241">
    <property type="protein sequence ID" value="SYX84052.1"/>
    <property type="molecule type" value="Genomic_DNA"/>
</dbReference>
<name>A0A383RBR4_PAEAL</name>
<reference evidence="2" key="1">
    <citation type="submission" date="2018-08" db="EMBL/GenBank/DDBJ databases">
        <authorList>
            <person name="Chevrot R."/>
        </authorList>
    </citation>
    <scope>NUCLEOTIDE SEQUENCE [LARGE SCALE GENOMIC DNA]</scope>
</reference>
<evidence type="ECO:0000313" key="2">
    <source>
        <dbReference type="Proteomes" id="UP000304148"/>
    </source>
</evidence>
<dbReference type="AlphaFoldDB" id="A0A383RBR4"/>
<gene>
    <name evidence="1" type="ORF">PBLR_12474</name>
</gene>
<accession>A0A383RBR4</accession>
<sequence length="168" mass="19089">MDFLKLKHGHLTAAGEYLDKIGVSYTWSPKGRLTETYAKLNPRLLDEDGKLNEDALDELWGGSLGLFKDGQVDQAMQAFREMMIQVIAVQNMDDFEELASCDILFELGEIDFALACLKTILSFPTDDRILPILEEFNERYDDIVFSILDEAKRMYEQYASSSSCIAHS</sequence>
<proteinExistence type="predicted"/>
<organism evidence="1 2">
    <name type="scientific">Paenibacillus alvei</name>
    <name type="common">Bacillus alvei</name>
    <dbReference type="NCBI Taxonomy" id="44250"/>
    <lineage>
        <taxon>Bacteria</taxon>
        <taxon>Bacillati</taxon>
        <taxon>Bacillota</taxon>
        <taxon>Bacilli</taxon>
        <taxon>Bacillales</taxon>
        <taxon>Paenibacillaceae</taxon>
        <taxon>Paenibacillus</taxon>
    </lineage>
</organism>